<evidence type="ECO:0000259" key="3">
    <source>
        <dbReference type="Pfam" id="PF00975"/>
    </source>
</evidence>
<keyword evidence="5" id="KW-1185">Reference proteome</keyword>
<comment type="caution">
    <text evidence="4">The sequence shown here is derived from an EMBL/GenBank/DDBJ whole genome shotgun (WGS) entry which is preliminary data.</text>
</comment>
<dbReference type="InterPro" id="IPR001031">
    <property type="entry name" value="Thioesterase"/>
</dbReference>
<dbReference type="Pfam" id="PF00975">
    <property type="entry name" value="Thioesterase"/>
    <property type="match status" value="1"/>
</dbReference>
<organism evidence="4 5">
    <name type="scientific">Streptomyces polygonati</name>
    <dbReference type="NCBI Taxonomy" id="1617087"/>
    <lineage>
        <taxon>Bacteria</taxon>
        <taxon>Bacillati</taxon>
        <taxon>Actinomycetota</taxon>
        <taxon>Actinomycetes</taxon>
        <taxon>Kitasatosporales</taxon>
        <taxon>Streptomycetaceae</taxon>
        <taxon>Streptomyces</taxon>
    </lineage>
</organism>
<protein>
    <submittedName>
        <fullName evidence="4">Thioesterase II family protein</fullName>
    </submittedName>
</protein>
<feature type="region of interest" description="Disordered" evidence="2">
    <location>
        <begin position="1"/>
        <end position="21"/>
    </location>
</feature>
<accession>A0ABV8HMR4</accession>
<evidence type="ECO:0000313" key="4">
    <source>
        <dbReference type="EMBL" id="MFC4031589.1"/>
    </source>
</evidence>
<sequence length="268" mass="28901">MHDHVTARDQPASGHSGAASGQWFSPVDAPAGAIRVFALPHAGGASVMYREWNDLLPADISLQAVQLPGRQDRRFEPADLTIEPLVESLRDALLAELDDRPFALFGHSMGGLVAYRLALELERAGDPTPILIGAAAWSPEGFTMPTQEKISLPEDELVAWLLSLGSLPPEIYQDPAVMALTMPATRADLTVCANYTDDGARVDCPVIAYTATDDPLMEPGAARSWATRSSAYLGECTFPGGHFFIHDQALPITLDLTRRLRKALVTAS</sequence>
<evidence type="ECO:0000256" key="2">
    <source>
        <dbReference type="SAM" id="MobiDB-lite"/>
    </source>
</evidence>
<evidence type="ECO:0000313" key="5">
    <source>
        <dbReference type="Proteomes" id="UP001595765"/>
    </source>
</evidence>
<proteinExistence type="inferred from homology"/>
<feature type="domain" description="Thioesterase" evidence="3">
    <location>
        <begin position="35"/>
        <end position="248"/>
    </location>
</feature>
<dbReference type="InterPro" id="IPR012223">
    <property type="entry name" value="TEII"/>
</dbReference>
<dbReference type="Proteomes" id="UP001595765">
    <property type="component" value="Unassembled WGS sequence"/>
</dbReference>
<dbReference type="RefSeq" id="WP_386427864.1">
    <property type="nucleotide sequence ID" value="NZ_JBHSBB010000008.1"/>
</dbReference>
<dbReference type="PANTHER" id="PTHR11487:SF0">
    <property type="entry name" value="S-ACYL FATTY ACID SYNTHASE THIOESTERASE, MEDIUM CHAIN"/>
    <property type="match status" value="1"/>
</dbReference>
<comment type="similarity">
    <text evidence="1">Belongs to the thioesterase family.</text>
</comment>
<dbReference type="SUPFAM" id="SSF53474">
    <property type="entry name" value="alpha/beta-Hydrolases"/>
    <property type="match status" value="1"/>
</dbReference>
<dbReference type="Gene3D" id="3.40.50.1820">
    <property type="entry name" value="alpha/beta hydrolase"/>
    <property type="match status" value="1"/>
</dbReference>
<dbReference type="PANTHER" id="PTHR11487">
    <property type="entry name" value="THIOESTERASE"/>
    <property type="match status" value="1"/>
</dbReference>
<name>A0ABV8HMR4_9ACTN</name>
<gene>
    <name evidence="4" type="ORF">ACFO3J_08875</name>
</gene>
<reference evidence="5" key="1">
    <citation type="journal article" date="2019" name="Int. J. Syst. Evol. Microbiol.">
        <title>The Global Catalogue of Microorganisms (GCM) 10K type strain sequencing project: providing services to taxonomists for standard genome sequencing and annotation.</title>
        <authorList>
            <consortium name="The Broad Institute Genomics Platform"/>
            <consortium name="The Broad Institute Genome Sequencing Center for Infectious Disease"/>
            <person name="Wu L."/>
            <person name="Ma J."/>
        </authorList>
    </citation>
    <scope>NUCLEOTIDE SEQUENCE [LARGE SCALE GENOMIC DNA]</scope>
    <source>
        <strain evidence="5">CGMCC 4.7237</strain>
    </source>
</reference>
<dbReference type="EMBL" id="JBHSBB010000008">
    <property type="protein sequence ID" value="MFC4031589.1"/>
    <property type="molecule type" value="Genomic_DNA"/>
</dbReference>
<dbReference type="InterPro" id="IPR029058">
    <property type="entry name" value="AB_hydrolase_fold"/>
</dbReference>
<evidence type="ECO:0000256" key="1">
    <source>
        <dbReference type="ARBA" id="ARBA00007169"/>
    </source>
</evidence>